<keyword evidence="6" id="KW-1185">Reference proteome</keyword>
<comment type="subcellular location">
    <subcellularLocation>
        <location evidence="1">Nucleus</location>
    </subcellularLocation>
</comment>
<keyword evidence="4" id="KW-0175">Coiled coil</keyword>
<dbReference type="AlphaFoldDB" id="A0A836EU86"/>
<dbReference type="Gene3D" id="6.10.250.1060">
    <property type="match status" value="1"/>
</dbReference>
<dbReference type="InterPro" id="IPR026060">
    <property type="entry name" value="AMY1"/>
</dbReference>
<evidence type="ECO:0000313" key="5">
    <source>
        <dbReference type="EMBL" id="KAG5311657.1"/>
    </source>
</evidence>
<reference evidence="5" key="1">
    <citation type="submission" date="2020-02" db="EMBL/GenBank/DDBJ databases">
        <title>Relaxed selection underlies rapid genomic changes in the transitions from sociality to social parasitism in ants.</title>
        <authorList>
            <person name="Bi X."/>
        </authorList>
    </citation>
    <scope>NUCLEOTIDE SEQUENCE</scope>
    <source>
        <strain evidence="5">BGI-DK2013a</strain>
        <tissue evidence="5">Whole body</tissue>
    </source>
</reference>
<dbReference type="Proteomes" id="UP000667349">
    <property type="component" value="Unassembled WGS sequence"/>
</dbReference>
<sequence>MDALTKILVSLYEETEKPTDALEYIRKNLGGIIDNTSEIDILKKELEESKAKIIELQSKLAKYEQKDEVQAE</sequence>
<evidence type="ECO:0000313" key="6">
    <source>
        <dbReference type="Proteomes" id="UP000667349"/>
    </source>
</evidence>
<proteinExistence type="inferred from homology"/>
<evidence type="ECO:0000256" key="4">
    <source>
        <dbReference type="SAM" id="Coils"/>
    </source>
</evidence>
<dbReference type="PANTHER" id="PTHR13168:SF0">
    <property type="entry name" value="C-MYC-BINDING PROTEIN"/>
    <property type="match status" value="1"/>
</dbReference>
<dbReference type="EMBL" id="JAANHZ010000349">
    <property type="protein sequence ID" value="KAG5311657.1"/>
    <property type="molecule type" value="Genomic_DNA"/>
</dbReference>
<organism evidence="5 6">
    <name type="scientific">Acromyrmex insinuator</name>
    <dbReference type="NCBI Taxonomy" id="230686"/>
    <lineage>
        <taxon>Eukaryota</taxon>
        <taxon>Metazoa</taxon>
        <taxon>Ecdysozoa</taxon>
        <taxon>Arthropoda</taxon>
        <taxon>Hexapoda</taxon>
        <taxon>Insecta</taxon>
        <taxon>Pterygota</taxon>
        <taxon>Neoptera</taxon>
        <taxon>Endopterygota</taxon>
        <taxon>Hymenoptera</taxon>
        <taxon>Apocrita</taxon>
        <taxon>Aculeata</taxon>
        <taxon>Formicoidea</taxon>
        <taxon>Formicidae</taxon>
        <taxon>Myrmicinae</taxon>
        <taxon>Acromyrmex</taxon>
    </lineage>
</organism>
<gene>
    <name evidence="5" type="primary">Mycbp</name>
    <name evidence="5" type="ORF">G6Z75_0004023</name>
</gene>
<feature type="non-terminal residue" evidence="5">
    <location>
        <position position="72"/>
    </location>
</feature>
<accession>A0A836EU86</accession>
<evidence type="ECO:0000256" key="2">
    <source>
        <dbReference type="ARBA" id="ARBA00009389"/>
    </source>
</evidence>
<keyword evidence="3" id="KW-0539">Nucleus</keyword>
<feature type="coiled-coil region" evidence="4">
    <location>
        <begin position="32"/>
        <end position="66"/>
    </location>
</feature>
<protein>
    <submittedName>
        <fullName evidence="5">MYCBP protein</fullName>
    </submittedName>
</protein>
<dbReference type="GO" id="GO:0003713">
    <property type="term" value="F:transcription coactivator activity"/>
    <property type="evidence" value="ECO:0007669"/>
    <property type="project" value="InterPro"/>
</dbReference>
<name>A0A836EU86_9HYME</name>
<evidence type="ECO:0000256" key="1">
    <source>
        <dbReference type="ARBA" id="ARBA00004123"/>
    </source>
</evidence>
<dbReference type="PANTHER" id="PTHR13168">
    <property type="entry name" value="ASSOCIATE OF C-MYC AMY-1"/>
    <property type="match status" value="1"/>
</dbReference>
<evidence type="ECO:0000256" key="3">
    <source>
        <dbReference type="ARBA" id="ARBA00023242"/>
    </source>
</evidence>
<feature type="non-terminal residue" evidence="5">
    <location>
        <position position="1"/>
    </location>
</feature>
<comment type="caution">
    <text evidence="5">The sequence shown here is derived from an EMBL/GenBank/DDBJ whole genome shotgun (WGS) entry which is preliminary data.</text>
</comment>
<comment type="similarity">
    <text evidence="2">Belongs to the AMY1 family.</text>
</comment>
<dbReference type="GO" id="GO:0005634">
    <property type="term" value="C:nucleus"/>
    <property type="evidence" value="ECO:0007669"/>
    <property type="project" value="UniProtKB-SubCell"/>
</dbReference>